<evidence type="ECO:0000259" key="6">
    <source>
        <dbReference type="PROSITE" id="PS51635"/>
    </source>
</evidence>
<dbReference type="PANTHER" id="PTHR14226">
    <property type="entry name" value="NEUROPATHY TARGET ESTERASE/SWISS CHEESE D.MELANOGASTER"/>
    <property type="match status" value="1"/>
</dbReference>
<keyword evidence="5" id="KW-1133">Transmembrane helix</keyword>
<dbReference type="SUPFAM" id="SSF52151">
    <property type="entry name" value="FabD/lysophospholipase-like"/>
    <property type="match status" value="1"/>
</dbReference>
<sequence length="293" mass="32402">MKDRKDAIGFVFSGGGLQGIAHIGAVTALYELGIRPEYVSGTSSGSIMAMLVAMGLEPKEMHEVAKKYWKILAEIDNGLIFKALAQFIVYKKIQKNGIKNGEIISDVVKEVLASKGLENDFKSLPINLSVCTVDTMTTDECIFTTYDEHLEREHIHYLTNVPLDVAVRASMSFPAIYTTCPYKEYDFVDGGSKDNLPVRVLKDMGVGKVLAIGFDILQYKPDAGLDGLIKVIWRALDVYSIDSTRESMKLADLAVQIKNENTALFSIDSVDDTIQEGYEAIMAHKDEILKVFG</sequence>
<dbReference type="InterPro" id="IPR002641">
    <property type="entry name" value="PNPLA_dom"/>
</dbReference>
<keyword evidence="8" id="KW-1185">Reference proteome</keyword>
<evidence type="ECO:0000256" key="4">
    <source>
        <dbReference type="PROSITE-ProRule" id="PRU01161"/>
    </source>
</evidence>
<feature type="domain" description="PNPLA" evidence="6">
    <location>
        <begin position="10"/>
        <end position="202"/>
    </location>
</feature>
<keyword evidence="1 4" id="KW-0378">Hydrolase</keyword>
<protein>
    <submittedName>
        <fullName evidence="7">Patatin-like phospholipase family protein</fullName>
    </submittedName>
</protein>
<evidence type="ECO:0000256" key="5">
    <source>
        <dbReference type="SAM" id="Phobius"/>
    </source>
</evidence>
<evidence type="ECO:0000256" key="1">
    <source>
        <dbReference type="ARBA" id="ARBA00022801"/>
    </source>
</evidence>
<dbReference type="Pfam" id="PF01734">
    <property type="entry name" value="Patatin"/>
    <property type="match status" value="1"/>
</dbReference>
<feature type="short sequence motif" description="DGA/G" evidence="4">
    <location>
        <begin position="189"/>
        <end position="191"/>
    </location>
</feature>
<reference evidence="7 8" key="1">
    <citation type="submission" date="2020-08" db="EMBL/GenBank/DDBJ databases">
        <title>Genome public.</title>
        <authorList>
            <person name="Liu C."/>
            <person name="Sun Q."/>
        </authorList>
    </citation>
    <scope>NUCLEOTIDE SEQUENCE [LARGE SCALE GENOMIC DNA]</scope>
    <source>
        <strain evidence="7 8">NSJ-71</strain>
    </source>
</reference>
<evidence type="ECO:0000313" key="8">
    <source>
        <dbReference type="Proteomes" id="UP000636755"/>
    </source>
</evidence>
<keyword evidence="5" id="KW-0812">Transmembrane</keyword>
<feature type="active site" description="Proton acceptor" evidence="4">
    <location>
        <position position="189"/>
    </location>
</feature>
<dbReference type="PANTHER" id="PTHR14226:SF76">
    <property type="entry name" value="NTE FAMILY PROTEIN RSSA"/>
    <property type="match status" value="1"/>
</dbReference>
<dbReference type="InterPro" id="IPR050301">
    <property type="entry name" value="NTE"/>
</dbReference>
<evidence type="ECO:0000256" key="3">
    <source>
        <dbReference type="ARBA" id="ARBA00023098"/>
    </source>
</evidence>
<comment type="caution">
    <text evidence="7">The sequence shown here is derived from an EMBL/GenBank/DDBJ whole genome shotgun (WGS) entry which is preliminary data.</text>
</comment>
<feature type="transmembrane region" description="Helical" evidence="5">
    <location>
        <begin position="7"/>
        <end position="32"/>
    </location>
</feature>
<dbReference type="RefSeq" id="WP_186935292.1">
    <property type="nucleotide sequence ID" value="NZ_JACOPS010000002.1"/>
</dbReference>
<feature type="short sequence motif" description="GXSXG" evidence="4">
    <location>
        <begin position="41"/>
        <end position="45"/>
    </location>
</feature>
<dbReference type="Gene3D" id="3.40.1090.10">
    <property type="entry name" value="Cytosolic phospholipase A2 catalytic domain"/>
    <property type="match status" value="2"/>
</dbReference>
<evidence type="ECO:0000313" key="7">
    <source>
        <dbReference type="EMBL" id="MBC5728125.1"/>
    </source>
</evidence>
<gene>
    <name evidence="7" type="ORF">H8R91_06265</name>
</gene>
<dbReference type="EMBL" id="JACOPS010000002">
    <property type="protein sequence ID" value="MBC5728125.1"/>
    <property type="molecule type" value="Genomic_DNA"/>
</dbReference>
<accession>A0ABR7HKR1</accession>
<name>A0ABR7HKR1_9FIRM</name>
<organism evidence="7 8">
    <name type="scientific">Ruminococcus intestinalis</name>
    <dbReference type="NCBI Taxonomy" id="2763066"/>
    <lineage>
        <taxon>Bacteria</taxon>
        <taxon>Bacillati</taxon>
        <taxon>Bacillota</taxon>
        <taxon>Clostridia</taxon>
        <taxon>Eubacteriales</taxon>
        <taxon>Oscillospiraceae</taxon>
        <taxon>Ruminococcus</taxon>
    </lineage>
</organism>
<dbReference type="PROSITE" id="PS51635">
    <property type="entry name" value="PNPLA"/>
    <property type="match status" value="1"/>
</dbReference>
<dbReference type="Proteomes" id="UP000636755">
    <property type="component" value="Unassembled WGS sequence"/>
</dbReference>
<evidence type="ECO:0000256" key="2">
    <source>
        <dbReference type="ARBA" id="ARBA00022963"/>
    </source>
</evidence>
<keyword evidence="5" id="KW-0472">Membrane</keyword>
<keyword evidence="3 4" id="KW-0443">Lipid metabolism</keyword>
<feature type="active site" description="Nucleophile" evidence="4">
    <location>
        <position position="43"/>
    </location>
</feature>
<feature type="short sequence motif" description="GXGXXG" evidence="4">
    <location>
        <begin position="14"/>
        <end position="19"/>
    </location>
</feature>
<dbReference type="InterPro" id="IPR016035">
    <property type="entry name" value="Acyl_Trfase/lysoPLipase"/>
</dbReference>
<keyword evidence="2 4" id="KW-0442">Lipid degradation</keyword>
<proteinExistence type="predicted"/>